<keyword evidence="1" id="KW-0175">Coiled coil</keyword>
<dbReference type="PANTHER" id="PTHR30535">
    <property type="entry name" value="VITAMIN B12-BINDING PROTEIN"/>
    <property type="match status" value="1"/>
</dbReference>
<dbReference type="AlphaFoldDB" id="A0AA41R191"/>
<reference evidence="2" key="1">
    <citation type="submission" date="2022-04" db="EMBL/GenBank/DDBJ databases">
        <title>Desulfatitalea alkaliphila sp. nov., a novel anaerobic sulfate-reducing bacterium isolated from terrestrial mud volcano, Taman Peninsula, Russia.</title>
        <authorList>
            <person name="Khomyakova M.A."/>
            <person name="Merkel A.Y."/>
            <person name="Slobodkin A.I."/>
        </authorList>
    </citation>
    <scope>NUCLEOTIDE SEQUENCE</scope>
    <source>
        <strain evidence="2">M08but</strain>
    </source>
</reference>
<organism evidence="2 3">
    <name type="scientific">Desulfatitalea alkaliphila</name>
    <dbReference type="NCBI Taxonomy" id="2929485"/>
    <lineage>
        <taxon>Bacteria</taxon>
        <taxon>Pseudomonadati</taxon>
        <taxon>Thermodesulfobacteriota</taxon>
        <taxon>Desulfobacteria</taxon>
        <taxon>Desulfobacterales</taxon>
        <taxon>Desulfosarcinaceae</taxon>
        <taxon>Desulfatitalea</taxon>
    </lineage>
</organism>
<accession>A0AA41R191</accession>
<evidence type="ECO:0000256" key="1">
    <source>
        <dbReference type="SAM" id="Coils"/>
    </source>
</evidence>
<dbReference type="Proteomes" id="UP001165427">
    <property type="component" value="Unassembled WGS sequence"/>
</dbReference>
<feature type="coiled-coil region" evidence="1">
    <location>
        <begin position="154"/>
        <end position="181"/>
    </location>
</feature>
<keyword evidence="3" id="KW-1185">Reference proteome</keyword>
<protein>
    <recommendedName>
        <fullName evidence="4">Fe/B12 periplasmic-binding domain-containing protein</fullName>
    </recommendedName>
</protein>
<name>A0AA41R191_9BACT</name>
<evidence type="ECO:0000313" key="3">
    <source>
        <dbReference type="Proteomes" id="UP001165427"/>
    </source>
</evidence>
<dbReference type="EMBL" id="JALJRB010000003">
    <property type="protein sequence ID" value="MCJ8499761.1"/>
    <property type="molecule type" value="Genomic_DNA"/>
</dbReference>
<dbReference type="PANTHER" id="PTHR30535:SF4">
    <property type="entry name" value="HEMIN-BINDING PERIPLASMIC PROTEIN HMUT"/>
    <property type="match status" value="1"/>
</dbReference>
<gene>
    <name evidence="2" type="ORF">MRX98_04180</name>
</gene>
<dbReference type="RefSeq" id="WP_246903252.1">
    <property type="nucleotide sequence ID" value="NZ_JALJRB010000003.1"/>
</dbReference>
<sequence length="344" mass="37347">MKRSTHPFATLAAMCAHILVIAALVAFGTVVRESAAAPQQVPARADVIILGDRVADVAYHLGVVPVAMSVRCSLWPLCDQLKNRVQVLGCPNCVARGEGEAIIEAARRNGLKRILVEKHPRYCEYRPDLKPENLGTILADKGLEIAYVDFSNGLESAIRQAAELLDRRAEAEALIETYNTKRATVQNSLKARNPGKSVIIINGTYQESTGRAMLRIEAPGGYADVFLLERIGAKNVGHHFRIDGSKPAKGHFAVPRRKTGPVLDPLVEAAPDVIVMTGNAFAVQKALAEAVRQMPALAEVPALKNHRLFSLPAYVDAGVIEYPDVLRTWADALGAWEHTSDSVQ</sequence>
<dbReference type="InterPro" id="IPR050902">
    <property type="entry name" value="ABC_Transporter_SBP"/>
</dbReference>
<proteinExistence type="predicted"/>
<evidence type="ECO:0000313" key="2">
    <source>
        <dbReference type="EMBL" id="MCJ8499761.1"/>
    </source>
</evidence>
<comment type="caution">
    <text evidence="2">The sequence shown here is derived from an EMBL/GenBank/DDBJ whole genome shotgun (WGS) entry which is preliminary data.</text>
</comment>
<dbReference type="Gene3D" id="3.40.50.1980">
    <property type="entry name" value="Nitrogenase molybdenum iron protein domain"/>
    <property type="match status" value="1"/>
</dbReference>
<dbReference type="SUPFAM" id="SSF53807">
    <property type="entry name" value="Helical backbone' metal receptor"/>
    <property type="match status" value="1"/>
</dbReference>
<evidence type="ECO:0008006" key="4">
    <source>
        <dbReference type="Google" id="ProtNLM"/>
    </source>
</evidence>